<dbReference type="InterPro" id="IPR053772">
    <property type="entry name" value="At1g61320/At1g61330-like"/>
</dbReference>
<dbReference type="EMBL" id="CP133620">
    <property type="protein sequence ID" value="WMV47838.1"/>
    <property type="molecule type" value="Genomic_DNA"/>
</dbReference>
<dbReference type="AlphaFoldDB" id="A0AAF0ZS52"/>
<dbReference type="InterPro" id="IPR055357">
    <property type="entry name" value="LRR_At1g61320_AtMIF1"/>
</dbReference>
<evidence type="ECO:0000259" key="1">
    <source>
        <dbReference type="Pfam" id="PF23622"/>
    </source>
</evidence>
<proteinExistence type="predicted"/>
<sequence>MAATADIFLECVIHKILCYLSYGQASRMRILSKTWLQAWSTLPNLEFLVEYFEETKIVDAIMETYKENNIPIDKFGFSNCSKFNRRHQVFPLIDKWLDTALQNGARDLVYVDLLYSVRLYPFPISKVLAANSLRELVLKGCNLMHVSSSSGFANCHSLRKLSLSYIILSKNLLQTLLNSCPFIVSFNLDHCSGLVKIELMNLQKIKSVSVSINRNQHVKIQAPTLEHLFYNGYLSGNLVIVGCQNLKSLELSYVKICIGFLHNLISRSQSLEVLKIQYCVGIRQIETSNLVSLEYIGYQIPELKIAKASSQLKHSKIVLHGNNNLDAAWFSKLRKLLSNSAPWSQVLLCFPEYNDIKIKDLQQHHGVASPQMDVLNVNITRSYGECPTFVDALLWSCNPRRLNLSSTVEMITCFVSRLMYMKNLSHSSSERSNHWHSQLKEIKVFDGKNQELQLENHPSVHDKDRPKEGIRYGHMVSWEFIEEALKGYGFPVSFIGIVMACVTSIKANCDNFGYFEGKRRWRTITGDKCSPILYINELMHYNLE</sequence>
<dbReference type="Proteomes" id="UP001234989">
    <property type="component" value="Chromosome 9"/>
</dbReference>
<dbReference type="PANTHER" id="PTHR34145">
    <property type="entry name" value="OS02G0105600 PROTEIN"/>
    <property type="match status" value="1"/>
</dbReference>
<protein>
    <recommendedName>
        <fullName evidence="1">At1g61320/AtMIF1 LRR domain-containing protein</fullName>
    </recommendedName>
</protein>
<evidence type="ECO:0000313" key="3">
    <source>
        <dbReference type="Proteomes" id="UP001234989"/>
    </source>
</evidence>
<dbReference type="Gene3D" id="3.80.10.10">
    <property type="entry name" value="Ribonuclease Inhibitor"/>
    <property type="match status" value="1"/>
</dbReference>
<organism evidence="2 3">
    <name type="scientific">Solanum verrucosum</name>
    <dbReference type="NCBI Taxonomy" id="315347"/>
    <lineage>
        <taxon>Eukaryota</taxon>
        <taxon>Viridiplantae</taxon>
        <taxon>Streptophyta</taxon>
        <taxon>Embryophyta</taxon>
        <taxon>Tracheophyta</taxon>
        <taxon>Spermatophyta</taxon>
        <taxon>Magnoliopsida</taxon>
        <taxon>eudicotyledons</taxon>
        <taxon>Gunneridae</taxon>
        <taxon>Pentapetalae</taxon>
        <taxon>asterids</taxon>
        <taxon>lamiids</taxon>
        <taxon>Solanales</taxon>
        <taxon>Solanaceae</taxon>
        <taxon>Solanoideae</taxon>
        <taxon>Solaneae</taxon>
        <taxon>Solanum</taxon>
    </lineage>
</organism>
<dbReference type="Pfam" id="PF23622">
    <property type="entry name" value="LRR_At1g61320_AtMIF1"/>
    <property type="match status" value="1"/>
</dbReference>
<name>A0AAF0ZS52_SOLVR</name>
<evidence type="ECO:0000313" key="2">
    <source>
        <dbReference type="EMBL" id="WMV47838.1"/>
    </source>
</evidence>
<gene>
    <name evidence="2" type="ORF">MTR67_041223</name>
</gene>
<dbReference type="SUPFAM" id="SSF52047">
    <property type="entry name" value="RNI-like"/>
    <property type="match status" value="1"/>
</dbReference>
<feature type="domain" description="At1g61320/AtMIF1 LRR" evidence="1">
    <location>
        <begin position="74"/>
        <end position="238"/>
    </location>
</feature>
<keyword evidence="3" id="KW-1185">Reference proteome</keyword>
<accession>A0AAF0ZS52</accession>
<reference evidence="2" key="1">
    <citation type="submission" date="2023-08" db="EMBL/GenBank/DDBJ databases">
        <title>A de novo genome assembly of Solanum verrucosum Schlechtendal, a Mexican diploid species geographically isolated from the other diploid A-genome species in potato relatives.</title>
        <authorList>
            <person name="Hosaka K."/>
        </authorList>
    </citation>
    <scope>NUCLEOTIDE SEQUENCE</scope>
    <source>
        <tissue evidence="2">Young leaves</tissue>
    </source>
</reference>
<dbReference type="PANTHER" id="PTHR34145:SF28">
    <property type="entry name" value="F-BOX DOMAIN-CONTAINING PROTEIN"/>
    <property type="match status" value="1"/>
</dbReference>
<dbReference type="InterPro" id="IPR032675">
    <property type="entry name" value="LRR_dom_sf"/>
</dbReference>